<evidence type="ECO:0000313" key="1">
    <source>
        <dbReference type="EMBL" id="GAI11686.1"/>
    </source>
</evidence>
<dbReference type="AlphaFoldDB" id="X1M0T5"/>
<dbReference type="EMBL" id="BARV01006353">
    <property type="protein sequence ID" value="GAI11686.1"/>
    <property type="molecule type" value="Genomic_DNA"/>
</dbReference>
<evidence type="ECO:0008006" key="2">
    <source>
        <dbReference type="Google" id="ProtNLM"/>
    </source>
</evidence>
<gene>
    <name evidence="1" type="ORF">S06H3_13014</name>
</gene>
<comment type="caution">
    <text evidence="1">The sequence shown here is derived from an EMBL/GenBank/DDBJ whole genome shotgun (WGS) entry which is preliminary data.</text>
</comment>
<proteinExistence type="predicted"/>
<name>X1M0T5_9ZZZZ</name>
<reference evidence="1" key="1">
    <citation type="journal article" date="2014" name="Front. Microbiol.">
        <title>High frequency of phylogenetically diverse reductive dehalogenase-homologous genes in deep subseafloor sedimentary metagenomes.</title>
        <authorList>
            <person name="Kawai M."/>
            <person name="Futagami T."/>
            <person name="Toyoda A."/>
            <person name="Takaki Y."/>
            <person name="Nishi S."/>
            <person name="Hori S."/>
            <person name="Arai W."/>
            <person name="Tsubouchi T."/>
            <person name="Morono Y."/>
            <person name="Uchiyama I."/>
            <person name="Ito T."/>
            <person name="Fujiyama A."/>
            <person name="Inagaki F."/>
            <person name="Takami H."/>
        </authorList>
    </citation>
    <scope>NUCLEOTIDE SEQUENCE</scope>
    <source>
        <strain evidence="1">Expedition CK06-06</strain>
    </source>
</reference>
<organism evidence="1">
    <name type="scientific">marine sediment metagenome</name>
    <dbReference type="NCBI Taxonomy" id="412755"/>
    <lineage>
        <taxon>unclassified sequences</taxon>
        <taxon>metagenomes</taxon>
        <taxon>ecological metagenomes</taxon>
    </lineage>
</organism>
<sequence>MVTQKVFEYLRARRPILALVPDGVCRQVIDETRAGASIYPADIPGIKQAILNFYARWRRNELAVPPWDRLSYYSRRQLTNQLASRLNSIISLDK</sequence>
<protein>
    <recommendedName>
        <fullName evidence="2">Glycosyl transferase family 1 domain-containing protein</fullName>
    </recommendedName>
</protein>
<accession>X1M0T5</accession>